<evidence type="ECO:0000259" key="1">
    <source>
        <dbReference type="Pfam" id="PF12776"/>
    </source>
</evidence>
<organism evidence="2 3">
    <name type="scientific">Cannabis sativa</name>
    <name type="common">Hemp</name>
    <name type="synonym">Marijuana</name>
    <dbReference type="NCBI Taxonomy" id="3483"/>
    <lineage>
        <taxon>Eukaryota</taxon>
        <taxon>Viridiplantae</taxon>
        <taxon>Streptophyta</taxon>
        <taxon>Embryophyta</taxon>
        <taxon>Tracheophyta</taxon>
        <taxon>Spermatophyta</taxon>
        <taxon>Magnoliopsida</taxon>
        <taxon>eudicotyledons</taxon>
        <taxon>Gunneridae</taxon>
        <taxon>Pentapetalae</taxon>
        <taxon>rosids</taxon>
        <taxon>fabids</taxon>
        <taxon>Rosales</taxon>
        <taxon>Cannabaceae</taxon>
        <taxon>Cannabis</taxon>
    </lineage>
</organism>
<protein>
    <recommendedName>
        <fullName evidence="1">Myb/SANT-like domain-containing protein</fullName>
    </recommendedName>
</protein>
<dbReference type="Proteomes" id="UP000596661">
    <property type="component" value="Chromosome 4"/>
</dbReference>
<reference evidence="2" key="1">
    <citation type="submission" date="2018-11" db="EMBL/GenBank/DDBJ databases">
        <authorList>
            <person name="Grassa J C."/>
        </authorList>
    </citation>
    <scope>NUCLEOTIDE SEQUENCE [LARGE SCALE GENOMIC DNA]</scope>
</reference>
<dbReference type="Gramene" id="novel_model_3660_5bd9a17a.1.5bd9b138">
    <property type="protein sequence ID" value="cds.novel_model_3660_5bd9a17a.1.5bd9b138"/>
    <property type="gene ID" value="novel_gene_1949_5bd9a17a"/>
</dbReference>
<dbReference type="AlphaFoldDB" id="A0A803R0N2"/>
<dbReference type="Pfam" id="PF12776">
    <property type="entry name" value="Myb_DNA-bind_3"/>
    <property type="match status" value="1"/>
</dbReference>
<accession>A0A803R0N2</accession>
<evidence type="ECO:0000313" key="2">
    <source>
        <dbReference type="EnsemblPlants" id="cds.novel_model_3660_5bd9a17a.1.5bd9b138"/>
    </source>
</evidence>
<keyword evidence="3" id="KW-1185">Reference proteome</keyword>
<name>A0A803R0N2_CANSA</name>
<dbReference type="EMBL" id="UZAU01000395">
    <property type="status" value="NOT_ANNOTATED_CDS"/>
    <property type="molecule type" value="Genomic_DNA"/>
</dbReference>
<sequence length="96" mass="11578">MWLIDSDDSNFFIRWQEQMRCLLLIIVKLLFDLKKYEEIFVGHMEVEVLKENRNTTTFTMKSWKGIKEGLCAQVKGIYTYLQLRNKSKMKIMSEVY</sequence>
<reference evidence="2" key="2">
    <citation type="submission" date="2021-03" db="UniProtKB">
        <authorList>
            <consortium name="EnsemblPlants"/>
        </authorList>
    </citation>
    <scope>IDENTIFICATION</scope>
</reference>
<proteinExistence type="predicted"/>
<dbReference type="EnsemblPlants" id="novel_model_3660_5bd9a17a.1.5bd9b138">
    <property type="protein sequence ID" value="cds.novel_model_3660_5bd9a17a.1.5bd9b138"/>
    <property type="gene ID" value="novel_gene_1949_5bd9a17a"/>
</dbReference>
<dbReference type="InterPro" id="IPR024752">
    <property type="entry name" value="Myb/SANT-like_dom"/>
</dbReference>
<feature type="domain" description="Myb/SANT-like" evidence="1">
    <location>
        <begin position="35"/>
        <end position="88"/>
    </location>
</feature>
<evidence type="ECO:0000313" key="3">
    <source>
        <dbReference type="Proteomes" id="UP000596661"/>
    </source>
</evidence>